<organism evidence="9 10">
    <name type="scientific">Paramecium sonneborni</name>
    <dbReference type="NCBI Taxonomy" id="65129"/>
    <lineage>
        <taxon>Eukaryota</taxon>
        <taxon>Sar</taxon>
        <taxon>Alveolata</taxon>
        <taxon>Ciliophora</taxon>
        <taxon>Intramacronucleata</taxon>
        <taxon>Oligohymenophorea</taxon>
        <taxon>Peniculida</taxon>
        <taxon>Parameciidae</taxon>
        <taxon>Paramecium</taxon>
    </lineage>
</organism>
<evidence type="ECO:0000313" key="10">
    <source>
        <dbReference type="Proteomes" id="UP000692954"/>
    </source>
</evidence>
<evidence type="ECO:0000256" key="7">
    <source>
        <dbReference type="SAM" id="Phobius"/>
    </source>
</evidence>
<evidence type="ECO:0000256" key="4">
    <source>
        <dbReference type="ARBA" id="ARBA00022989"/>
    </source>
</evidence>
<evidence type="ECO:0000256" key="2">
    <source>
        <dbReference type="ARBA" id="ARBA00006244"/>
    </source>
</evidence>
<dbReference type="PANTHER" id="PTHR31247">
    <property type="entry name" value="TRANSMEMBRANE PROTEIN 198 FAMILY MEMBER"/>
    <property type="match status" value="1"/>
</dbReference>
<dbReference type="Pfam" id="PF13886">
    <property type="entry name" value="TM7S3_TM198"/>
    <property type="match status" value="1"/>
</dbReference>
<dbReference type="GO" id="GO:0005886">
    <property type="term" value="C:plasma membrane"/>
    <property type="evidence" value="ECO:0007669"/>
    <property type="project" value="TreeGrafter"/>
</dbReference>
<feature type="transmembrane region" description="Helical" evidence="7">
    <location>
        <begin position="202"/>
        <end position="221"/>
    </location>
</feature>
<feature type="transmembrane region" description="Helical" evidence="7">
    <location>
        <begin position="260"/>
        <end position="281"/>
    </location>
</feature>
<dbReference type="EMBL" id="CAJJDN010000076">
    <property type="protein sequence ID" value="CAD8101854.1"/>
    <property type="molecule type" value="Genomic_DNA"/>
</dbReference>
<accession>A0A8S1PFU2</accession>
<evidence type="ECO:0000256" key="3">
    <source>
        <dbReference type="ARBA" id="ARBA00022692"/>
    </source>
</evidence>
<evidence type="ECO:0000256" key="5">
    <source>
        <dbReference type="ARBA" id="ARBA00023136"/>
    </source>
</evidence>
<name>A0A8S1PFU2_9CILI</name>
<dbReference type="AlphaFoldDB" id="A0A8S1PFU2"/>
<keyword evidence="3 7" id="KW-0812">Transmembrane</keyword>
<reference evidence="9" key="1">
    <citation type="submission" date="2021-01" db="EMBL/GenBank/DDBJ databases">
        <authorList>
            <consortium name="Genoscope - CEA"/>
            <person name="William W."/>
        </authorList>
    </citation>
    <scope>NUCLEOTIDE SEQUENCE</scope>
</reference>
<feature type="domain" description="TM7S3/TM198-like" evidence="8">
    <location>
        <begin position="128"/>
        <end position="325"/>
    </location>
</feature>
<evidence type="ECO:0000256" key="1">
    <source>
        <dbReference type="ARBA" id="ARBA00004141"/>
    </source>
</evidence>
<proteinExistence type="inferred from homology"/>
<gene>
    <name evidence="9" type="ORF">PSON_ATCC_30995.1.T0760213</name>
</gene>
<comment type="similarity">
    <text evidence="2">Belongs to the TMEM198 family.</text>
</comment>
<evidence type="ECO:0000259" key="8">
    <source>
        <dbReference type="Pfam" id="PF13886"/>
    </source>
</evidence>
<dbReference type="InterPro" id="IPR025256">
    <property type="entry name" value="TM7S3/TM198-like_dom"/>
</dbReference>
<dbReference type="Proteomes" id="UP000692954">
    <property type="component" value="Unassembled WGS sequence"/>
</dbReference>
<dbReference type="InterPro" id="IPR040236">
    <property type="entry name" value="TMEM198"/>
</dbReference>
<comment type="subcellular location">
    <subcellularLocation>
        <location evidence="1">Membrane</location>
        <topology evidence="1">Multi-pass membrane protein</topology>
    </subcellularLocation>
</comment>
<feature type="transmembrane region" description="Helical" evidence="7">
    <location>
        <begin position="306"/>
        <end position="325"/>
    </location>
</feature>
<sequence length="394" mass="44998">MNICGTIPFQCVTQNEKQIMVINEKSTSNLIIAEEDNECDFYSKQHDYAKNDLRLINENNPFAGVILKIQGVEDDENLELLLICSNSDQFEIQTTCEQDYCIKHKSVCPNLVFNPIMRFYQYLYIPLGVIFILLGIFLIVFGFQYLRLTTVVLAFMLGTAIYTIVLGEGVLDQDSSDFAIIIILCSGIGVGIIYANTTYVRYLLGVFNIGLVFGVLITLLIEPLFLHLFNSHPMYLTMTLIMLISGLIFGFLACKFLNTFGIGTTALAGSYLLIKPIGWFAGGYPNEIYLVKITFYGFDISIDFRFYLYFSSIIVLMIGSVFFQYRQLRKRMSMDEMFAYKDMDYYEMGNIEKGKKSDVKGFEDETEVVMQSVQFVKKLSEKGQRKSDSSEENQ</sequence>
<dbReference type="PANTHER" id="PTHR31247:SF5">
    <property type="entry name" value="DUF4203 DOMAIN-CONTAINING PROTEIN"/>
    <property type="match status" value="1"/>
</dbReference>
<comment type="caution">
    <text evidence="9">The sequence shown here is derived from an EMBL/GenBank/DDBJ whole genome shotgun (WGS) entry which is preliminary data.</text>
</comment>
<feature type="transmembrane region" description="Helical" evidence="7">
    <location>
        <begin position="233"/>
        <end position="253"/>
    </location>
</feature>
<feature type="transmembrane region" description="Helical" evidence="7">
    <location>
        <begin position="148"/>
        <end position="166"/>
    </location>
</feature>
<keyword evidence="4 7" id="KW-1133">Transmembrane helix</keyword>
<protein>
    <recommendedName>
        <fullName evidence="6">Transmembrane protein 198</fullName>
    </recommendedName>
</protein>
<evidence type="ECO:0000313" key="9">
    <source>
        <dbReference type="EMBL" id="CAD8101854.1"/>
    </source>
</evidence>
<keyword evidence="5 7" id="KW-0472">Membrane</keyword>
<feature type="transmembrane region" description="Helical" evidence="7">
    <location>
        <begin position="178"/>
        <end position="195"/>
    </location>
</feature>
<feature type="transmembrane region" description="Helical" evidence="7">
    <location>
        <begin position="119"/>
        <end position="141"/>
    </location>
</feature>
<evidence type="ECO:0000256" key="6">
    <source>
        <dbReference type="ARBA" id="ARBA00049737"/>
    </source>
</evidence>
<keyword evidence="10" id="KW-1185">Reference proteome</keyword>
<dbReference type="OrthoDB" id="115781at2759"/>